<keyword evidence="4" id="KW-1185">Reference proteome</keyword>
<gene>
    <name evidence="3" type="ORF">ACFYWW_21205</name>
</gene>
<evidence type="ECO:0000313" key="3">
    <source>
        <dbReference type="EMBL" id="MFF3341229.1"/>
    </source>
</evidence>
<evidence type="ECO:0000259" key="2">
    <source>
        <dbReference type="Pfam" id="PF13581"/>
    </source>
</evidence>
<dbReference type="Gene3D" id="3.30.565.10">
    <property type="entry name" value="Histidine kinase-like ATPase, C-terminal domain"/>
    <property type="match status" value="1"/>
</dbReference>
<reference evidence="3 4" key="1">
    <citation type="submission" date="2024-10" db="EMBL/GenBank/DDBJ databases">
        <title>The Natural Products Discovery Center: Release of the First 8490 Sequenced Strains for Exploring Actinobacteria Biosynthetic Diversity.</title>
        <authorList>
            <person name="Kalkreuter E."/>
            <person name="Kautsar S.A."/>
            <person name="Yang D."/>
            <person name="Bader C.D."/>
            <person name="Teijaro C.N."/>
            <person name="Fluegel L."/>
            <person name="Davis C.M."/>
            <person name="Simpson J.R."/>
            <person name="Lauterbach L."/>
            <person name="Steele A.D."/>
            <person name="Gui C."/>
            <person name="Meng S."/>
            <person name="Li G."/>
            <person name="Viehrig K."/>
            <person name="Ye F."/>
            <person name="Su P."/>
            <person name="Kiefer A.F."/>
            <person name="Nichols A."/>
            <person name="Cepeda A.J."/>
            <person name="Yan W."/>
            <person name="Fan B."/>
            <person name="Jiang Y."/>
            <person name="Adhikari A."/>
            <person name="Zheng C.-J."/>
            <person name="Schuster L."/>
            <person name="Cowan T.M."/>
            <person name="Smanski M.J."/>
            <person name="Chevrette M.G."/>
            <person name="De Carvalho L.P.S."/>
            <person name="Shen B."/>
        </authorList>
    </citation>
    <scope>NUCLEOTIDE SEQUENCE [LARGE SCALE GENOMIC DNA]</scope>
    <source>
        <strain evidence="3 4">NPDC003029</strain>
    </source>
</reference>
<dbReference type="RefSeq" id="WP_355717541.1">
    <property type="nucleotide sequence ID" value="NZ_JBEXNP010000005.1"/>
</dbReference>
<dbReference type="CDD" id="cd16936">
    <property type="entry name" value="HATPase_RsbW-like"/>
    <property type="match status" value="1"/>
</dbReference>
<proteinExistence type="predicted"/>
<evidence type="ECO:0000313" key="4">
    <source>
        <dbReference type="Proteomes" id="UP001601976"/>
    </source>
</evidence>
<keyword evidence="3" id="KW-0547">Nucleotide-binding</keyword>
<comment type="caution">
    <text evidence="3">The sequence shown here is derived from an EMBL/GenBank/DDBJ whole genome shotgun (WGS) entry which is preliminary data.</text>
</comment>
<dbReference type="EMBL" id="JBIAPK010000006">
    <property type="protein sequence ID" value="MFF3341229.1"/>
    <property type="molecule type" value="Genomic_DNA"/>
</dbReference>
<dbReference type="InterPro" id="IPR036890">
    <property type="entry name" value="HATPase_C_sf"/>
</dbReference>
<dbReference type="InterPro" id="IPR050267">
    <property type="entry name" value="Anti-sigma-factor_SerPK"/>
</dbReference>
<organism evidence="3 4">
    <name type="scientific">Streptomyces flavidovirens</name>
    <dbReference type="NCBI Taxonomy" id="67298"/>
    <lineage>
        <taxon>Bacteria</taxon>
        <taxon>Bacillati</taxon>
        <taxon>Actinomycetota</taxon>
        <taxon>Actinomycetes</taxon>
        <taxon>Kitasatosporales</taxon>
        <taxon>Streptomycetaceae</taxon>
        <taxon>Streptomyces</taxon>
    </lineage>
</organism>
<accession>A0ABW6RI62</accession>
<keyword evidence="1" id="KW-0418">Kinase</keyword>
<protein>
    <submittedName>
        <fullName evidence="3">ATP-binding protein</fullName>
    </submittedName>
</protein>
<dbReference type="PANTHER" id="PTHR35526:SF3">
    <property type="entry name" value="ANTI-SIGMA-F FACTOR RSBW"/>
    <property type="match status" value="1"/>
</dbReference>
<keyword evidence="1" id="KW-0723">Serine/threonine-protein kinase</keyword>
<keyword evidence="3" id="KW-0067">ATP-binding</keyword>
<dbReference type="PANTHER" id="PTHR35526">
    <property type="entry name" value="ANTI-SIGMA-F FACTOR RSBW-RELATED"/>
    <property type="match status" value="1"/>
</dbReference>
<dbReference type="GO" id="GO:0005524">
    <property type="term" value="F:ATP binding"/>
    <property type="evidence" value="ECO:0007669"/>
    <property type="project" value="UniProtKB-KW"/>
</dbReference>
<evidence type="ECO:0000256" key="1">
    <source>
        <dbReference type="ARBA" id="ARBA00022527"/>
    </source>
</evidence>
<dbReference type="Pfam" id="PF13581">
    <property type="entry name" value="HATPase_c_2"/>
    <property type="match status" value="1"/>
</dbReference>
<keyword evidence="1" id="KW-0808">Transferase</keyword>
<name>A0ABW6RI62_9ACTN</name>
<dbReference type="Proteomes" id="UP001601976">
    <property type="component" value="Unassembled WGS sequence"/>
</dbReference>
<feature type="domain" description="Histidine kinase/HSP90-like ATPase" evidence="2">
    <location>
        <begin position="39"/>
        <end position="126"/>
    </location>
</feature>
<sequence>MNVKATGWARTFPAGQGVRTGREWTRRQLSSLPWAAEAPETVDEIVLAVSELLTNAHLHAHSDAQLVLTWDNTCLHVSVHDEAAAMPAPREADAGAVSGRGVSIVRSLADSWHTHAQQHGKTVTACFKPYLQPQPGQ</sequence>
<dbReference type="SUPFAM" id="SSF55874">
    <property type="entry name" value="ATPase domain of HSP90 chaperone/DNA topoisomerase II/histidine kinase"/>
    <property type="match status" value="1"/>
</dbReference>
<dbReference type="InterPro" id="IPR003594">
    <property type="entry name" value="HATPase_dom"/>
</dbReference>